<protein>
    <submittedName>
        <fullName evidence="3">Zinc finger, RING-type</fullName>
    </submittedName>
</protein>
<dbReference type="SMART" id="SM00184">
    <property type="entry name" value="RING"/>
    <property type="match status" value="1"/>
</dbReference>
<keyword evidence="1" id="KW-0862">Zinc</keyword>
<dbReference type="InterPro" id="IPR013083">
    <property type="entry name" value="Znf_RING/FYVE/PHD"/>
</dbReference>
<keyword evidence="1" id="KW-0863">Zinc-finger</keyword>
<dbReference type="PANTHER" id="PTHR45676">
    <property type="entry name" value="RING-H2 FINGER PROTEIN ATL51-RELATED"/>
    <property type="match status" value="1"/>
</dbReference>
<proteinExistence type="predicted"/>
<feature type="domain" description="RING-type" evidence="2">
    <location>
        <begin position="82"/>
        <end position="124"/>
    </location>
</feature>
<dbReference type="PANTHER" id="PTHR45676:SF66">
    <property type="entry name" value="RING-TYPE E3 UBIQUITIN TRANSFERASE"/>
    <property type="match status" value="1"/>
</dbReference>
<evidence type="ECO:0000313" key="3">
    <source>
        <dbReference type="EMBL" id="OMO66110.1"/>
    </source>
</evidence>
<dbReference type="STRING" id="93759.A0A1R3H769"/>
<evidence type="ECO:0000259" key="2">
    <source>
        <dbReference type="PROSITE" id="PS50089"/>
    </source>
</evidence>
<sequence length="151" mass="16547">MSLMYCALFLIIGTIAIAIIVFTLVMVGSCWSTGPIRSTSAVTEKGCSARLDFSPYSASSFKYRKGLLESLEFATAEEASECVVCLLGFEDGEEVRKLDTCKHSFHAPCIDMWMYSHSNCPICRTPVDRRAAVDFASYNSSSVLTQVSISP</sequence>
<dbReference type="Proteomes" id="UP000187203">
    <property type="component" value="Unassembled WGS sequence"/>
</dbReference>
<dbReference type="OrthoDB" id="9984778at2759"/>
<comment type="caution">
    <text evidence="3">The sequence shown here is derived from an EMBL/GenBank/DDBJ whole genome shotgun (WGS) entry which is preliminary data.</text>
</comment>
<dbReference type="InterPro" id="IPR001841">
    <property type="entry name" value="Znf_RING"/>
</dbReference>
<dbReference type="UniPathway" id="UPA00143"/>
<organism evidence="3 4">
    <name type="scientific">Corchorus olitorius</name>
    <dbReference type="NCBI Taxonomy" id="93759"/>
    <lineage>
        <taxon>Eukaryota</taxon>
        <taxon>Viridiplantae</taxon>
        <taxon>Streptophyta</taxon>
        <taxon>Embryophyta</taxon>
        <taxon>Tracheophyta</taxon>
        <taxon>Spermatophyta</taxon>
        <taxon>Magnoliopsida</taxon>
        <taxon>eudicotyledons</taxon>
        <taxon>Gunneridae</taxon>
        <taxon>Pentapetalae</taxon>
        <taxon>rosids</taxon>
        <taxon>malvids</taxon>
        <taxon>Malvales</taxon>
        <taxon>Malvaceae</taxon>
        <taxon>Grewioideae</taxon>
        <taxon>Apeibeae</taxon>
        <taxon>Corchorus</taxon>
    </lineage>
</organism>
<evidence type="ECO:0000256" key="1">
    <source>
        <dbReference type="PROSITE-ProRule" id="PRU00175"/>
    </source>
</evidence>
<dbReference type="Gene3D" id="3.30.40.10">
    <property type="entry name" value="Zinc/RING finger domain, C3HC4 (zinc finger)"/>
    <property type="match status" value="1"/>
</dbReference>
<evidence type="ECO:0000313" key="4">
    <source>
        <dbReference type="Proteomes" id="UP000187203"/>
    </source>
</evidence>
<dbReference type="Pfam" id="PF13639">
    <property type="entry name" value="zf-RING_2"/>
    <property type="match status" value="1"/>
</dbReference>
<dbReference type="EMBL" id="AWUE01020785">
    <property type="protein sequence ID" value="OMO66110.1"/>
    <property type="molecule type" value="Genomic_DNA"/>
</dbReference>
<keyword evidence="1" id="KW-0479">Metal-binding</keyword>
<dbReference type="GO" id="GO:0008270">
    <property type="term" value="F:zinc ion binding"/>
    <property type="evidence" value="ECO:0007669"/>
    <property type="project" value="UniProtKB-KW"/>
</dbReference>
<dbReference type="SUPFAM" id="SSF57850">
    <property type="entry name" value="RING/U-box"/>
    <property type="match status" value="1"/>
</dbReference>
<gene>
    <name evidence="3" type="ORF">COLO4_30773</name>
</gene>
<reference evidence="4" key="1">
    <citation type="submission" date="2013-09" db="EMBL/GenBank/DDBJ databases">
        <title>Corchorus olitorius genome sequencing.</title>
        <authorList>
            <person name="Alam M."/>
            <person name="Haque M.S."/>
            <person name="Islam M.S."/>
            <person name="Emdad E.M."/>
            <person name="Islam M.M."/>
            <person name="Ahmed B."/>
            <person name="Halim A."/>
            <person name="Hossen Q.M.M."/>
            <person name="Hossain M.Z."/>
            <person name="Ahmed R."/>
            <person name="Khan M.M."/>
            <person name="Islam R."/>
            <person name="Rashid M.M."/>
            <person name="Khan S.A."/>
            <person name="Rahman M.S."/>
            <person name="Alam M."/>
            <person name="Yahiya A.S."/>
            <person name="Khan M.S."/>
            <person name="Azam M.S."/>
            <person name="Haque T."/>
            <person name="Lashkar M.Z.H."/>
            <person name="Akhand A.I."/>
            <person name="Morshed G."/>
            <person name="Roy S."/>
            <person name="Uddin K.S."/>
            <person name="Rabeya T."/>
            <person name="Hossain A.S."/>
            <person name="Chowdhury A."/>
            <person name="Snigdha A.R."/>
            <person name="Mortoza M.S."/>
            <person name="Matin S.A."/>
            <person name="Hoque S.M.E."/>
            <person name="Islam M.K."/>
            <person name="Roy D.K."/>
            <person name="Haider R."/>
            <person name="Moosa M.M."/>
            <person name="Elias S.M."/>
            <person name="Hasan A.M."/>
            <person name="Jahan S."/>
            <person name="Shafiuddin M."/>
            <person name="Mahmood N."/>
            <person name="Shommy N.S."/>
        </authorList>
    </citation>
    <scope>NUCLEOTIDE SEQUENCE [LARGE SCALE GENOMIC DNA]</scope>
    <source>
        <strain evidence="4">cv. O-4</strain>
    </source>
</reference>
<name>A0A1R3H769_9ROSI</name>
<dbReference type="PROSITE" id="PS50089">
    <property type="entry name" value="ZF_RING_2"/>
    <property type="match status" value="1"/>
</dbReference>
<keyword evidence="4" id="KW-1185">Reference proteome</keyword>
<accession>A0A1R3H769</accession>
<dbReference type="AlphaFoldDB" id="A0A1R3H769"/>
<dbReference type="GO" id="GO:0016567">
    <property type="term" value="P:protein ubiquitination"/>
    <property type="evidence" value="ECO:0007669"/>
    <property type="project" value="UniProtKB-UniPathway"/>
</dbReference>